<proteinExistence type="predicted"/>
<name>A0A916S7G5_9HYPH</name>
<dbReference type="AlphaFoldDB" id="A0A916S7G5"/>
<protein>
    <submittedName>
        <fullName evidence="1">DNA-binding protein</fullName>
    </submittedName>
</protein>
<sequence length="187" mass="21178">MAAFDFDKVVKWARLDRRLSLSRRPDNELPFLSSVSPNTELLLDTCVYIDQFQDKLPPSVDALMEIRLLNHSAIAVSEMMHTVGRLDPADPRTPEAIELIGRAIKLMHPHRMFAPDTDIIGRAAILGGILSRMQGYQKDDRLRAVNDCILFLQAAKLGFTVLSRNVKDFDFLLQLVPAGRILFYRSV</sequence>
<dbReference type="Gene3D" id="3.40.50.1010">
    <property type="entry name" value="5'-nuclease"/>
    <property type="match status" value="1"/>
</dbReference>
<dbReference type="Proteomes" id="UP000646478">
    <property type="component" value="Unassembled WGS sequence"/>
</dbReference>
<keyword evidence="1" id="KW-0238">DNA-binding</keyword>
<gene>
    <name evidence="1" type="ORF">GCM10011491_10390</name>
</gene>
<keyword evidence="2" id="KW-1185">Reference proteome</keyword>
<comment type="caution">
    <text evidence="1">The sequence shown here is derived from an EMBL/GenBank/DDBJ whole genome shotgun (WGS) entry which is preliminary data.</text>
</comment>
<accession>A0A916S7G5</accession>
<dbReference type="RefSeq" id="WP_188822174.1">
    <property type="nucleotide sequence ID" value="NZ_BMHH01000003.1"/>
</dbReference>
<evidence type="ECO:0000313" key="2">
    <source>
        <dbReference type="Proteomes" id="UP000646478"/>
    </source>
</evidence>
<dbReference type="GO" id="GO:0003677">
    <property type="term" value="F:DNA binding"/>
    <property type="evidence" value="ECO:0007669"/>
    <property type="project" value="UniProtKB-KW"/>
</dbReference>
<dbReference type="EMBL" id="BMHH01000003">
    <property type="protein sequence ID" value="GGA84761.1"/>
    <property type="molecule type" value="Genomic_DNA"/>
</dbReference>
<organism evidence="1 2">
    <name type="scientific">Brucella endophytica</name>
    <dbReference type="NCBI Taxonomy" id="1963359"/>
    <lineage>
        <taxon>Bacteria</taxon>
        <taxon>Pseudomonadati</taxon>
        <taxon>Pseudomonadota</taxon>
        <taxon>Alphaproteobacteria</taxon>
        <taxon>Hyphomicrobiales</taxon>
        <taxon>Brucellaceae</taxon>
        <taxon>Brucella/Ochrobactrum group</taxon>
        <taxon>Brucella</taxon>
    </lineage>
</organism>
<dbReference type="InterPro" id="IPR029060">
    <property type="entry name" value="PIN-like_dom_sf"/>
</dbReference>
<reference evidence="1" key="1">
    <citation type="journal article" date="2014" name="Int. J. Syst. Evol. Microbiol.">
        <title>Complete genome sequence of Corynebacterium casei LMG S-19264T (=DSM 44701T), isolated from a smear-ripened cheese.</title>
        <authorList>
            <consortium name="US DOE Joint Genome Institute (JGI-PGF)"/>
            <person name="Walter F."/>
            <person name="Albersmeier A."/>
            <person name="Kalinowski J."/>
            <person name="Ruckert C."/>
        </authorList>
    </citation>
    <scope>NUCLEOTIDE SEQUENCE</scope>
    <source>
        <strain evidence="1">CGMCC 1.15082</strain>
    </source>
</reference>
<reference evidence="1" key="2">
    <citation type="submission" date="2020-09" db="EMBL/GenBank/DDBJ databases">
        <authorList>
            <person name="Sun Q."/>
            <person name="Zhou Y."/>
        </authorList>
    </citation>
    <scope>NUCLEOTIDE SEQUENCE</scope>
    <source>
        <strain evidence="1">CGMCC 1.15082</strain>
    </source>
</reference>
<evidence type="ECO:0000313" key="1">
    <source>
        <dbReference type="EMBL" id="GGA84761.1"/>
    </source>
</evidence>
<dbReference type="SUPFAM" id="SSF88723">
    <property type="entry name" value="PIN domain-like"/>
    <property type="match status" value="1"/>
</dbReference>